<keyword evidence="6" id="KW-1133">Transmembrane helix</keyword>
<dbReference type="InterPro" id="IPR036188">
    <property type="entry name" value="FAD/NAD-bd_sf"/>
</dbReference>
<evidence type="ECO:0000256" key="2">
    <source>
        <dbReference type="ARBA" id="ARBA00022630"/>
    </source>
</evidence>
<dbReference type="SUPFAM" id="SSF51905">
    <property type="entry name" value="FAD/NAD(P)-binding domain"/>
    <property type="match status" value="1"/>
</dbReference>
<dbReference type="Pfam" id="PF00743">
    <property type="entry name" value="FMO-like"/>
    <property type="match status" value="1"/>
</dbReference>
<keyword evidence="8" id="KW-1185">Reference proteome</keyword>
<keyword evidence="5 7" id="KW-0503">Monooxygenase</keyword>
<protein>
    <recommendedName>
        <fullName evidence="5">Flavin-containing monooxygenase</fullName>
        <ecNumber evidence="5">1.-.-.-</ecNumber>
    </recommendedName>
</protein>
<evidence type="ECO:0000256" key="5">
    <source>
        <dbReference type="RuleBase" id="RU361177"/>
    </source>
</evidence>
<sequence length="180" mass="20758">MQARWAVKVFTGLSLLPPKKNMLEVIESERRRKMKCIPCPRKAALQVDYIPYLDFMAEQVGVRPNIFSLLLRDPVLWVKVFLGPCTPYQYRLTGPGKWSGARRAILTQWDRVAQPFRTREVPEPDKQPLVLFSLWLLISAGAVTIAIVRYKNDLAPVLQGVARVLDQSKIFLLDFTFWSR</sequence>
<dbReference type="PANTHER" id="PTHR23023">
    <property type="entry name" value="DIMETHYLANILINE MONOOXYGENASE"/>
    <property type="match status" value="1"/>
</dbReference>
<keyword evidence="6" id="KW-0472">Membrane</keyword>
<accession>A0A4Z2EPB1</accession>
<evidence type="ECO:0000256" key="1">
    <source>
        <dbReference type="ARBA" id="ARBA00009183"/>
    </source>
</evidence>
<name>A0A4Z2EPB1_9TELE</name>
<dbReference type="InterPro" id="IPR020946">
    <property type="entry name" value="Flavin_mOase-like"/>
</dbReference>
<dbReference type="Proteomes" id="UP000314294">
    <property type="component" value="Unassembled WGS sequence"/>
</dbReference>
<evidence type="ECO:0000313" key="8">
    <source>
        <dbReference type="Proteomes" id="UP000314294"/>
    </source>
</evidence>
<dbReference type="Gene3D" id="3.50.50.60">
    <property type="entry name" value="FAD/NAD(P)-binding domain"/>
    <property type="match status" value="1"/>
</dbReference>
<dbReference type="EMBL" id="SRLO01004126">
    <property type="protein sequence ID" value="TNN30787.1"/>
    <property type="molecule type" value="Genomic_DNA"/>
</dbReference>
<evidence type="ECO:0000256" key="4">
    <source>
        <dbReference type="ARBA" id="ARBA00023002"/>
    </source>
</evidence>
<keyword evidence="3 5" id="KW-0274">FAD</keyword>
<organism evidence="7 8">
    <name type="scientific">Liparis tanakae</name>
    <name type="common">Tanaka's snailfish</name>
    <dbReference type="NCBI Taxonomy" id="230148"/>
    <lineage>
        <taxon>Eukaryota</taxon>
        <taxon>Metazoa</taxon>
        <taxon>Chordata</taxon>
        <taxon>Craniata</taxon>
        <taxon>Vertebrata</taxon>
        <taxon>Euteleostomi</taxon>
        <taxon>Actinopterygii</taxon>
        <taxon>Neopterygii</taxon>
        <taxon>Teleostei</taxon>
        <taxon>Neoteleostei</taxon>
        <taxon>Acanthomorphata</taxon>
        <taxon>Eupercaria</taxon>
        <taxon>Perciformes</taxon>
        <taxon>Cottioidei</taxon>
        <taxon>Cottales</taxon>
        <taxon>Liparidae</taxon>
        <taxon>Liparis</taxon>
    </lineage>
</organism>
<dbReference type="AlphaFoldDB" id="A0A4Z2EPB1"/>
<comment type="cofactor">
    <cofactor evidence="5">
        <name>FAD</name>
        <dbReference type="ChEBI" id="CHEBI:57692"/>
    </cofactor>
</comment>
<evidence type="ECO:0000256" key="3">
    <source>
        <dbReference type="ARBA" id="ARBA00022827"/>
    </source>
</evidence>
<keyword evidence="4 5" id="KW-0560">Oxidoreductase</keyword>
<dbReference type="GO" id="GO:0004499">
    <property type="term" value="F:N,N-dimethylaniline monooxygenase activity"/>
    <property type="evidence" value="ECO:0007669"/>
    <property type="project" value="InterPro"/>
</dbReference>
<evidence type="ECO:0000256" key="6">
    <source>
        <dbReference type="SAM" id="Phobius"/>
    </source>
</evidence>
<dbReference type="EC" id="1.-.-.-" evidence="5"/>
<dbReference type="GO" id="GO:0050660">
    <property type="term" value="F:flavin adenine dinucleotide binding"/>
    <property type="evidence" value="ECO:0007669"/>
    <property type="project" value="InterPro"/>
</dbReference>
<keyword evidence="2 5" id="KW-0285">Flavoprotein</keyword>
<reference evidence="7 8" key="1">
    <citation type="submission" date="2019-03" db="EMBL/GenBank/DDBJ databases">
        <title>First draft genome of Liparis tanakae, snailfish: a comprehensive survey of snailfish specific genes.</title>
        <authorList>
            <person name="Kim W."/>
            <person name="Song I."/>
            <person name="Jeong J.-H."/>
            <person name="Kim D."/>
            <person name="Kim S."/>
            <person name="Ryu S."/>
            <person name="Song J.Y."/>
            <person name="Lee S.K."/>
        </authorList>
    </citation>
    <scope>NUCLEOTIDE SEQUENCE [LARGE SCALE GENOMIC DNA]</scope>
    <source>
        <tissue evidence="7">Muscle</tissue>
    </source>
</reference>
<proteinExistence type="inferred from homology"/>
<keyword evidence="6" id="KW-0812">Transmembrane</keyword>
<feature type="transmembrane region" description="Helical" evidence="6">
    <location>
        <begin position="129"/>
        <end position="148"/>
    </location>
</feature>
<gene>
    <name evidence="7" type="primary">FMO1</name>
    <name evidence="7" type="ORF">EYF80_059061</name>
</gene>
<comment type="caution">
    <text evidence="7">The sequence shown here is derived from an EMBL/GenBank/DDBJ whole genome shotgun (WGS) entry which is preliminary data.</text>
</comment>
<dbReference type="OrthoDB" id="8882863at2759"/>
<evidence type="ECO:0000313" key="7">
    <source>
        <dbReference type="EMBL" id="TNN30787.1"/>
    </source>
</evidence>
<dbReference type="InterPro" id="IPR050346">
    <property type="entry name" value="FMO-like"/>
</dbReference>
<comment type="similarity">
    <text evidence="1 5">Belongs to the FMO family.</text>
</comment>
<dbReference type="GO" id="GO:0050661">
    <property type="term" value="F:NADP binding"/>
    <property type="evidence" value="ECO:0007669"/>
    <property type="project" value="InterPro"/>
</dbReference>